<reference evidence="4 5" key="1">
    <citation type="submission" date="2018-06" db="EMBL/GenBank/DDBJ databases">
        <title>Genomic Encyclopedia of Archaeal and Bacterial Type Strains, Phase II (KMG-II): from individual species to whole genera.</title>
        <authorList>
            <person name="Goeker M."/>
        </authorList>
    </citation>
    <scope>NUCLEOTIDE SEQUENCE [LARGE SCALE GENOMIC DNA]</scope>
    <source>
        <strain evidence="4 5">DSM 23446</strain>
    </source>
</reference>
<dbReference type="InterPro" id="IPR023393">
    <property type="entry name" value="START-like_dom_sf"/>
</dbReference>
<dbReference type="CDD" id="cd06588">
    <property type="entry name" value="PhnB_like"/>
    <property type="match status" value="1"/>
</dbReference>
<keyword evidence="5" id="KW-1185">Reference proteome</keyword>
<dbReference type="CDD" id="cd07814">
    <property type="entry name" value="SRPBCC_CalC_Aha1-like"/>
    <property type="match status" value="1"/>
</dbReference>
<proteinExistence type="inferred from homology"/>
<protein>
    <submittedName>
        <fullName evidence="4">PhnB protein</fullName>
    </submittedName>
</protein>
<dbReference type="SUPFAM" id="SSF55961">
    <property type="entry name" value="Bet v1-like"/>
    <property type="match status" value="1"/>
</dbReference>
<evidence type="ECO:0000259" key="2">
    <source>
        <dbReference type="Pfam" id="PF06983"/>
    </source>
</evidence>
<organism evidence="4 5">
    <name type="scientific">Algoriphagus yeomjeoni</name>
    <dbReference type="NCBI Taxonomy" id="291403"/>
    <lineage>
        <taxon>Bacteria</taxon>
        <taxon>Pseudomonadati</taxon>
        <taxon>Bacteroidota</taxon>
        <taxon>Cytophagia</taxon>
        <taxon>Cytophagales</taxon>
        <taxon>Cyclobacteriaceae</taxon>
        <taxon>Algoriphagus</taxon>
    </lineage>
</organism>
<dbReference type="PANTHER" id="PTHR33990:SF1">
    <property type="entry name" value="PROTEIN YJDN"/>
    <property type="match status" value="1"/>
</dbReference>
<comment type="similarity">
    <text evidence="1">Belongs to the AHA1 family.</text>
</comment>
<evidence type="ECO:0000313" key="5">
    <source>
        <dbReference type="Proteomes" id="UP000249610"/>
    </source>
</evidence>
<feature type="domain" description="Activator of Hsp90 ATPase homologue 1/2-like C-terminal" evidence="3">
    <location>
        <begin position="26"/>
        <end position="163"/>
    </location>
</feature>
<dbReference type="InterPro" id="IPR013538">
    <property type="entry name" value="ASHA1/2-like_C"/>
</dbReference>
<dbReference type="Proteomes" id="UP000249610">
    <property type="component" value="Unassembled WGS sequence"/>
</dbReference>
<evidence type="ECO:0000313" key="4">
    <source>
        <dbReference type="EMBL" id="RAI92199.1"/>
    </source>
</evidence>
<gene>
    <name evidence="4" type="ORF">LV83_01428</name>
</gene>
<dbReference type="SUPFAM" id="SSF54593">
    <property type="entry name" value="Glyoxalase/Bleomycin resistance protein/Dihydroxybiphenyl dioxygenase"/>
    <property type="match status" value="1"/>
</dbReference>
<dbReference type="RefSeq" id="WP_111610829.1">
    <property type="nucleotide sequence ID" value="NZ_QLLK01000003.1"/>
</dbReference>
<evidence type="ECO:0000256" key="1">
    <source>
        <dbReference type="ARBA" id="ARBA00006817"/>
    </source>
</evidence>
<dbReference type="AlphaFoldDB" id="A0A327PIU8"/>
<name>A0A327PIU8_9BACT</name>
<dbReference type="InterPro" id="IPR028973">
    <property type="entry name" value="PhnB-like"/>
</dbReference>
<dbReference type="Gene3D" id="3.10.180.10">
    <property type="entry name" value="2,3-Dihydroxybiphenyl 1,2-Dioxygenase, domain 1"/>
    <property type="match status" value="1"/>
</dbReference>
<dbReference type="Gene3D" id="3.30.530.20">
    <property type="match status" value="1"/>
</dbReference>
<dbReference type="PANTHER" id="PTHR33990">
    <property type="entry name" value="PROTEIN YJDN-RELATED"/>
    <property type="match status" value="1"/>
</dbReference>
<comment type="caution">
    <text evidence="4">The sequence shown here is derived from an EMBL/GenBank/DDBJ whole genome shotgun (WGS) entry which is preliminary data.</text>
</comment>
<dbReference type="EMBL" id="QLLK01000003">
    <property type="protein sequence ID" value="RAI92199.1"/>
    <property type="molecule type" value="Genomic_DNA"/>
</dbReference>
<dbReference type="OrthoDB" id="9795306at2"/>
<dbReference type="Pfam" id="PF08327">
    <property type="entry name" value="AHSA1"/>
    <property type="match status" value="1"/>
</dbReference>
<dbReference type="InterPro" id="IPR029068">
    <property type="entry name" value="Glyas_Bleomycin-R_OHBP_Dase"/>
</dbReference>
<dbReference type="Pfam" id="PF06983">
    <property type="entry name" value="3-dmu-9_3-mt"/>
    <property type="match status" value="1"/>
</dbReference>
<accession>A0A327PIU8</accession>
<sequence length="322" mass="36897">MKSNLQFEFTVNKDTNTVNVTREFAANVELVWEAWTNPEILDLWWAPKPYQTRTKSMDFREGGMWLYTMISPENEAHWCRNDYHKIVHQSMFSGLDAFCDEKGEVSKEMPRTHWANNFSDQGETTVVNIVATYESLADLEKIIQMGFKEGFSMALENLDQYIEAQFKLRQQNKKSNKARVSSYLNFDGKTEEAFLFYQKVFGTAFLGKGIERFGDIPAEAGHPPVAEEIKKMVLHVELPILGGHILMGTDAPKEMGFTLAKGNNMHLCLEPETRAEADRLFNELSTGGKVTMPMADMFFGAYFGEFSDKYGINWMINHQNQV</sequence>
<feature type="domain" description="PhnB-like" evidence="2">
    <location>
        <begin position="180"/>
        <end position="316"/>
    </location>
</feature>
<evidence type="ECO:0000259" key="3">
    <source>
        <dbReference type="Pfam" id="PF08327"/>
    </source>
</evidence>